<feature type="compositionally biased region" description="Basic and acidic residues" evidence="1">
    <location>
        <begin position="52"/>
        <end position="69"/>
    </location>
</feature>
<sequence length="138" mass="14933">MTYSLEHVKEVQHLTTLVDAISRDLTEIRHLLNVYDDAVTMPGRTPDVDADGTGRKADSGPSRPTERTALDEARVALQQELDTGVAHLTRARAYVLGTTAAMDRALALWEGEEPDLSTGESPCSSSLDRSVRPTNGAT</sequence>
<protein>
    <submittedName>
        <fullName evidence="2">Uncharacterized protein</fullName>
    </submittedName>
</protein>
<feature type="region of interest" description="Disordered" evidence="1">
    <location>
        <begin position="112"/>
        <end position="138"/>
    </location>
</feature>
<feature type="compositionally biased region" description="Polar residues" evidence="1">
    <location>
        <begin position="118"/>
        <end position="138"/>
    </location>
</feature>
<dbReference type="InterPro" id="IPR055593">
    <property type="entry name" value="DUF7169"/>
</dbReference>
<accession>A0A7J0D5U5</accession>
<gene>
    <name evidence="2" type="ORF">Smic_80700</name>
</gene>
<reference evidence="2 3" key="1">
    <citation type="submission" date="2020-05" db="EMBL/GenBank/DDBJ databases">
        <title>Whole genome shotgun sequence of Streptomyces microflavus NBRC 13062.</title>
        <authorList>
            <person name="Komaki H."/>
            <person name="Tamura T."/>
        </authorList>
    </citation>
    <scope>NUCLEOTIDE SEQUENCE [LARGE SCALE GENOMIC DNA]</scope>
    <source>
        <strain evidence="2 3">NBRC 13062</strain>
    </source>
</reference>
<evidence type="ECO:0000256" key="1">
    <source>
        <dbReference type="SAM" id="MobiDB-lite"/>
    </source>
</evidence>
<proteinExistence type="predicted"/>
<dbReference type="EMBL" id="BLWD01000002">
    <property type="protein sequence ID" value="GFN09514.1"/>
    <property type="molecule type" value="Genomic_DNA"/>
</dbReference>
<feature type="region of interest" description="Disordered" evidence="1">
    <location>
        <begin position="39"/>
        <end position="69"/>
    </location>
</feature>
<evidence type="ECO:0000313" key="2">
    <source>
        <dbReference type="EMBL" id="GFN09514.1"/>
    </source>
</evidence>
<comment type="caution">
    <text evidence="2">The sequence shown here is derived from an EMBL/GenBank/DDBJ whole genome shotgun (WGS) entry which is preliminary data.</text>
</comment>
<organism evidence="2 3">
    <name type="scientific">Streptomyces microflavus</name>
    <name type="common">Streptomyces lipmanii</name>
    <dbReference type="NCBI Taxonomy" id="1919"/>
    <lineage>
        <taxon>Bacteria</taxon>
        <taxon>Bacillati</taxon>
        <taxon>Actinomycetota</taxon>
        <taxon>Actinomycetes</taxon>
        <taxon>Kitasatosporales</taxon>
        <taxon>Streptomycetaceae</taxon>
        <taxon>Streptomyces</taxon>
    </lineage>
</organism>
<dbReference type="AlphaFoldDB" id="A0A7J0D5U5"/>
<dbReference type="Proteomes" id="UP000498740">
    <property type="component" value="Unassembled WGS sequence"/>
</dbReference>
<evidence type="ECO:0000313" key="3">
    <source>
        <dbReference type="Proteomes" id="UP000498740"/>
    </source>
</evidence>
<name>A0A7J0D5U5_STRMI</name>
<dbReference type="Pfam" id="PF23773">
    <property type="entry name" value="DUF7169"/>
    <property type="match status" value="1"/>
</dbReference>